<evidence type="ECO:0000259" key="8">
    <source>
        <dbReference type="PROSITE" id="PS50059"/>
    </source>
</evidence>
<accession>A0ABR9J484</accession>
<evidence type="ECO:0000313" key="9">
    <source>
        <dbReference type="EMBL" id="MBE1513815.1"/>
    </source>
</evidence>
<dbReference type="SUPFAM" id="SSF54534">
    <property type="entry name" value="FKBP-like"/>
    <property type="match status" value="1"/>
</dbReference>
<name>A0ABR9J484_9MICC</name>
<feature type="compositionally biased region" description="Gly residues" evidence="7">
    <location>
        <begin position="346"/>
        <end position="359"/>
    </location>
</feature>
<keyword evidence="10" id="KW-1185">Reference proteome</keyword>
<dbReference type="PANTHER" id="PTHR43811">
    <property type="entry name" value="FKBP-TYPE PEPTIDYL-PROLYL CIS-TRANS ISOMERASE FKPA"/>
    <property type="match status" value="1"/>
</dbReference>
<feature type="region of interest" description="Disordered" evidence="7">
    <location>
        <begin position="315"/>
        <end position="374"/>
    </location>
</feature>
<dbReference type="GO" id="GO:0003755">
    <property type="term" value="F:peptidyl-prolyl cis-trans isomerase activity"/>
    <property type="evidence" value="ECO:0007669"/>
    <property type="project" value="UniProtKB-EC"/>
</dbReference>
<keyword evidence="5 6" id="KW-0413">Isomerase</keyword>
<dbReference type="Gene3D" id="3.10.50.40">
    <property type="match status" value="1"/>
</dbReference>
<dbReference type="Proteomes" id="UP000636579">
    <property type="component" value="Unassembled WGS sequence"/>
</dbReference>
<comment type="catalytic activity">
    <reaction evidence="1 6">
        <text>[protein]-peptidylproline (omega=180) = [protein]-peptidylproline (omega=0)</text>
        <dbReference type="Rhea" id="RHEA:16237"/>
        <dbReference type="Rhea" id="RHEA-COMP:10747"/>
        <dbReference type="Rhea" id="RHEA-COMP:10748"/>
        <dbReference type="ChEBI" id="CHEBI:83833"/>
        <dbReference type="ChEBI" id="CHEBI:83834"/>
        <dbReference type="EC" id="5.2.1.8"/>
    </reaction>
</comment>
<reference evidence="9 10" key="1">
    <citation type="submission" date="2020-10" db="EMBL/GenBank/DDBJ databases">
        <title>Sequencing the genomes of 1000 actinobacteria strains.</title>
        <authorList>
            <person name="Klenk H.-P."/>
        </authorList>
    </citation>
    <scope>NUCLEOTIDE SEQUENCE [LARGE SCALE GENOMIC DNA]</scope>
    <source>
        <strain evidence="9 10">DSM 15474</strain>
    </source>
</reference>
<evidence type="ECO:0000256" key="7">
    <source>
        <dbReference type="SAM" id="MobiDB-lite"/>
    </source>
</evidence>
<evidence type="ECO:0000256" key="5">
    <source>
        <dbReference type="ARBA" id="ARBA00023235"/>
    </source>
</evidence>
<dbReference type="RefSeq" id="WP_192590650.1">
    <property type="nucleotide sequence ID" value="NZ_JADBEE010000001.1"/>
</dbReference>
<dbReference type="EMBL" id="JADBEE010000001">
    <property type="protein sequence ID" value="MBE1513815.1"/>
    <property type="molecule type" value="Genomic_DNA"/>
</dbReference>
<comment type="caution">
    <text evidence="9">The sequence shown here is derived from an EMBL/GenBank/DDBJ whole genome shotgun (WGS) entry which is preliminary data.</text>
</comment>
<evidence type="ECO:0000256" key="1">
    <source>
        <dbReference type="ARBA" id="ARBA00000971"/>
    </source>
</evidence>
<dbReference type="InterPro" id="IPR046357">
    <property type="entry name" value="PPIase_dom_sf"/>
</dbReference>
<dbReference type="PROSITE" id="PS51257">
    <property type="entry name" value="PROKAR_LIPOPROTEIN"/>
    <property type="match status" value="1"/>
</dbReference>
<evidence type="ECO:0000256" key="4">
    <source>
        <dbReference type="ARBA" id="ARBA00023110"/>
    </source>
</evidence>
<dbReference type="EC" id="5.2.1.8" evidence="3 6"/>
<feature type="compositionally biased region" description="Acidic residues" evidence="7">
    <location>
        <begin position="330"/>
        <end position="344"/>
    </location>
</feature>
<dbReference type="PANTHER" id="PTHR43811:SF19">
    <property type="entry name" value="39 KDA FK506-BINDING NUCLEAR PROTEIN"/>
    <property type="match status" value="1"/>
</dbReference>
<dbReference type="InterPro" id="IPR001179">
    <property type="entry name" value="PPIase_FKBP_dom"/>
</dbReference>
<comment type="similarity">
    <text evidence="2">Belongs to the FKBP-type PPIase family.</text>
</comment>
<evidence type="ECO:0000313" key="10">
    <source>
        <dbReference type="Proteomes" id="UP000636579"/>
    </source>
</evidence>
<proteinExistence type="inferred from homology"/>
<feature type="compositionally biased region" description="Low complexity" evidence="7">
    <location>
        <begin position="315"/>
        <end position="325"/>
    </location>
</feature>
<evidence type="ECO:0000256" key="6">
    <source>
        <dbReference type="PROSITE-ProRule" id="PRU00277"/>
    </source>
</evidence>
<dbReference type="PROSITE" id="PS50059">
    <property type="entry name" value="FKBP_PPIASE"/>
    <property type="match status" value="1"/>
</dbReference>
<organism evidence="9 10">
    <name type="scientific">Nesterenkonia halotolerans</name>
    <dbReference type="NCBI Taxonomy" id="225325"/>
    <lineage>
        <taxon>Bacteria</taxon>
        <taxon>Bacillati</taxon>
        <taxon>Actinomycetota</taxon>
        <taxon>Actinomycetes</taxon>
        <taxon>Micrococcales</taxon>
        <taxon>Micrococcaceae</taxon>
        <taxon>Nesterenkonia</taxon>
    </lineage>
</organism>
<feature type="compositionally biased region" description="Acidic residues" evidence="7">
    <location>
        <begin position="362"/>
        <end position="374"/>
    </location>
</feature>
<evidence type="ECO:0000256" key="2">
    <source>
        <dbReference type="ARBA" id="ARBA00006577"/>
    </source>
</evidence>
<sequence length="374" mass="39783">MHRSFRRTTVALSVPAVLLLSSCSTEGLGDTDALSGVELHYTEEGAPEVILRNPLEIEEEASRVLDRGDGEDLDEEQILEVSHAVVDPETGEVQEESFTEGDPSMVFLPQMQEQSEFIFDSLTDTDLTVGSEIALFEPANAESQAPATLLVLRVEGQSEAYATGEAQEQSGDLPEIESTEGEAPALAGEITGDAPEETTSEVLIQGDGDEIAADDQVVVRYSGWKYSDGEEFDSNWPTDDEEADPGPAGFPLANLVPGWAEALEGKQVGSRVLMVIPPEAGYGEVDEDAEEGAQNELAGETLIFVVDLIASADAPEPAAATAPESGQPELTEEEIQEMIEEMEGQQEGGAEGGDAGSGGDSENTDENQNEEETE</sequence>
<dbReference type="Pfam" id="PF00254">
    <property type="entry name" value="FKBP_C"/>
    <property type="match status" value="1"/>
</dbReference>
<protein>
    <recommendedName>
        <fullName evidence="3 6">peptidylprolyl isomerase</fullName>
        <ecNumber evidence="3 6">5.2.1.8</ecNumber>
    </recommendedName>
</protein>
<keyword evidence="4 6" id="KW-0697">Rotamase</keyword>
<gene>
    <name evidence="9" type="ORF">H4W26_000570</name>
</gene>
<feature type="domain" description="PPIase FKBP-type" evidence="8">
    <location>
        <begin position="214"/>
        <end position="312"/>
    </location>
</feature>
<evidence type="ECO:0000256" key="3">
    <source>
        <dbReference type="ARBA" id="ARBA00013194"/>
    </source>
</evidence>